<feature type="region of interest" description="Disordered" evidence="1">
    <location>
        <begin position="16"/>
        <end position="101"/>
    </location>
</feature>
<dbReference type="Proteomes" id="UP000887574">
    <property type="component" value="Unplaced"/>
</dbReference>
<feature type="compositionally biased region" description="Low complexity" evidence="1">
    <location>
        <begin position="28"/>
        <end position="39"/>
    </location>
</feature>
<dbReference type="Pfam" id="PF21098">
    <property type="entry name" value="PH-GRAM_MTMR6-like"/>
    <property type="match status" value="1"/>
</dbReference>
<organism evidence="3 4">
    <name type="scientific">Ditylenchus dipsaci</name>
    <dbReference type="NCBI Taxonomy" id="166011"/>
    <lineage>
        <taxon>Eukaryota</taxon>
        <taxon>Metazoa</taxon>
        <taxon>Ecdysozoa</taxon>
        <taxon>Nematoda</taxon>
        <taxon>Chromadorea</taxon>
        <taxon>Rhabditida</taxon>
        <taxon>Tylenchina</taxon>
        <taxon>Tylenchomorpha</taxon>
        <taxon>Sphaerularioidea</taxon>
        <taxon>Anguinidae</taxon>
        <taxon>Anguininae</taxon>
        <taxon>Ditylenchus</taxon>
    </lineage>
</organism>
<proteinExistence type="predicted"/>
<evidence type="ECO:0000313" key="3">
    <source>
        <dbReference type="Proteomes" id="UP000887574"/>
    </source>
</evidence>
<dbReference type="WBParaSite" id="jg16862">
    <property type="protein sequence ID" value="jg16862"/>
    <property type="gene ID" value="jg16862"/>
</dbReference>
<feature type="compositionally biased region" description="Polar residues" evidence="1">
    <location>
        <begin position="79"/>
        <end position="90"/>
    </location>
</feature>
<feature type="compositionally biased region" description="Polar residues" evidence="1">
    <location>
        <begin position="46"/>
        <end position="57"/>
    </location>
</feature>
<dbReference type="Gene3D" id="2.30.29.30">
    <property type="entry name" value="Pleckstrin-homology domain (PH domain)/Phosphotyrosine-binding domain (PTB)"/>
    <property type="match status" value="1"/>
</dbReference>
<dbReference type="InterPro" id="IPR048994">
    <property type="entry name" value="PH-GRAM_MTMR6-9"/>
</dbReference>
<dbReference type="InterPro" id="IPR011993">
    <property type="entry name" value="PH-like_dom_sf"/>
</dbReference>
<reference evidence="4" key="1">
    <citation type="submission" date="2022-11" db="UniProtKB">
        <authorList>
            <consortium name="WormBaseParasite"/>
        </authorList>
    </citation>
    <scope>IDENTIFICATION</scope>
</reference>
<dbReference type="AlphaFoldDB" id="A0A915D8I3"/>
<evidence type="ECO:0000256" key="1">
    <source>
        <dbReference type="SAM" id="MobiDB-lite"/>
    </source>
</evidence>
<sequence>MTREERLQLREQRKLVQNLNISRDSRPSDSSATSFSSNSVFPPKNVIQNRQIEASNASSSSSSSPPIHGLDLPQRAQPYKTNDSSQNSRESMYPASRFSEADKSKIRSALGIQKTAQMSPVAKPSSSTQLNGFELANVKKYMKRPGEVPQQQAFQRFVSPPNNSGYVWAPVRNSPNRYAIGRPINNLPNGQSQFISTANYQVLDSSHSVNFPDARPIKYIVPVKQYVAMEHDYSRHSFLQYSGEEQEEREYQWFISFDWASLDLFSNYQNQRSSQEQELWLLHRAVDRVLVEPFNRNPTSGKQGAYLRLKCKNFMVCCIEINDLEDCQAVARSIEKLSNLSGIEHDYPITIEVHLPC</sequence>
<evidence type="ECO:0000313" key="4">
    <source>
        <dbReference type="WBParaSite" id="jg16862"/>
    </source>
</evidence>
<evidence type="ECO:0000259" key="2">
    <source>
        <dbReference type="Pfam" id="PF21098"/>
    </source>
</evidence>
<accession>A0A915D8I3</accession>
<keyword evidence="3" id="KW-1185">Reference proteome</keyword>
<protein>
    <recommendedName>
        <fullName evidence="2">MTMR6-9 GRAM domain-containing protein</fullName>
    </recommendedName>
</protein>
<feature type="domain" description="MTMR6-9 GRAM" evidence="2">
    <location>
        <begin position="274"/>
        <end position="338"/>
    </location>
</feature>
<name>A0A915D8I3_9BILA</name>